<keyword evidence="3" id="KW-1185">Reference proteome</keyword>
<dbReference type="AlphaFoldDB" id="A0A1J4K1S7"/>
<accession>A0A1J4K1S7</accession>
<sequence length="570" mass="65906">MTFDETLPFRSPPPTNPIDEWTPPVSSASSLIENVLMDPSTPIIQVLKTPGILLAFREKNPALILRITEDNSIREIIKIFQSTEDKDLQIIIFQLFFSSNSNLLQTFAGNVEYIDLASEIFDNSKKLILINENCDHTSFTENRKDINIEQSHNYCGGHLNDANFSYCDDFPMNIKQTIYNIGITTQIFLKAIKNAPAEVLTVLLKSDNFFKLILENLEIEPIFQMAQQMVQLQPVWFHTYLWGYLVAYINERTKMPEIPKNWNVHIPSISNCFSVKLNSEQRSRVLNLFTRFFQTFMDQASDFNDAVNSLFSFIISTSFDMKERLALFDIGQFLPSNNKLLDIALDIIDERIMNTELTQKALDYLTFYYDGKKIEPIVNFLFRALNPESINHFMRYGPNNFVLQSLINLIDKMMERALYPRFFAKVVQHCISYSWNNNVLNKHILFLSTCLSIGEIVGDMPSWDGWTIFQENVVDQFSRHLNFTKDEKINTKNWDNQLINKLLTHSSVIEMTIEDQRPFYYDLANESDETRSAESGSYAITTSDFSDSDEIELTTQAGYTASQAHIHTNQ</sequence>
<dbReference type="EMBL" id="MLAK01000760">
    <property type="protein sequence ID" value="OHT05343.1"/>
    <property type="molecule type" value="Genomic_DNA"/>
</dbReference>
<evidence type="ECO:0000256" key="1">
    <source>
        <dbReference type="SAM" id="MobiDB-lite"/>
    </source>
</evidence>
<protein>
    <submittedName>
        <fullName evidence="2">Uncharacterized protein</fullName>
    </submittedName>
</protein>
<comment type="caution">
    <text evidence="2">The sequence shown here is derived from an EMBL/GenBank/DDBJ whole genome shotgun (WGS) entry which is preliminary data.</text>
</comment>
<gene>
    <name evidence="2" type="ORF">TRFO_05920</name>
</gene>
<dbReference type="Proteomes" id="UP000179807">
    <property type="component" value="Unassembled WGS sequence"/>
</dbReference>
<evidence type="ECO:0000313" key="2">
    <source>
        <dbReference type="EMBL" id="OHT05343.1"/>
    </source>
</evidence>
<dbReference type="VEuPathDB" id="TrichDB:TRFO_05920"/>
<dbReference type="RefSeq" id="XP_068358479.1">
    <property type="nucleotide sequence ID" value="XM_068492779.1"/>
</dbReference>
<proteinExistence type="predicted"/>
<dbReference type="GeneID" id="94827483"/>
<evidence type="ECO:0000313" key="3">
    <source>
        <dbReference type="Proteomes" id="UP000179807"/>
    </source>
</evidence>
<organism evidence="2 3">
    <name type="scientific">Tritrichomonas foetus</name>
    <dbReference type="NCBI Taxonomy" id="1144522"/>
    <lineage>
        <taxon>Eukaryota</taxon>
        <taxon>Metamonada</taxon>
        <taxon>Parabasalia</taxon>
        <taxon>Tritrichomonadida</taxon>
        <taxon>Tritrichomonadidae</taxon>
        <taxon>Tritrichomonas</taxon>
    </lineage>
</organism>
<feature type="region of interest" description="Disordered" evidence="1">
    <location>
        <begin position="1"/>
        <end position="22"/>
    </location>
</feature>
<reference evidence="2" key="1">
    <citation type="submission" date="2016-10" db="EMBL/GenBank/DDBJ databases">
        <authorList>
            <person name="Benchimol M."/>
            <person name="Almeida L.G."/>
            <person name="Vasconcelos A.T."/>
            <person name="Perreira-Neves A."/>
            <person name="Rosa I.A."/>
            <person name="Tasca T."/>
            <person name="Bogo M.R."/>
            <person name="de Souza W."/>
        </authorList>
    </citation>
    <scope>NUCLEOTIDE SEQUENCE [LARGE SCALE GENOMIC DNA]</scope>
    <source>
        <strain evidence="2">K</strain>
    </source>
</reference>
<name>A0A1J4K1S7_9EUKA</name>